<accession>A0ABP8GL28</accession>
<dbReference type="Proteomes" id="UP001501725">
    <property type="component" value="Unassembled WGS sequence"/>
</dbReference>
<evidence type="ECO:0000313" key="1">
    <source>
        <dbReference type="EMBL" id="GAA4326183.1"/>
    </source>
</evidence>
<proteinExistence type="predicted"/>
<comment type="caution">
    <text evidence="1">The sequence shown here is derived from an EMBL/GenBank/DDBJ whole genome shotgun (WGS) entry which is preliminary data.</text>
</comment>
<gene>
    <name evidence="1" type="ORF">GCM10023184_14720</name>
</gene>
<evidence type="ECO:0000313" key="2">
    <source>
        <dbReference type="Proteomes" id="UP001501725"/>
    </source>
</evidence>
<name>A0ABP8GL28_9BACT</name>
<dbReference type="EMBL" id="BAABGY010000006">
    <property type="protein sequence ID" value="GAA4326183.1"/>
    <property type="molecule type" value="Genomic_DNA"/>
</dbReference>
<sequence length="782" mass="88529">MAYQVYLVDPYDGDNWVELDCEQVDFSTSFAVGDLSDISKRKDTITKHINFKGTGVNNNAFGNLYHLNRISDFALGNRLFFNYSPLRKVDCLIYEDSVLLLRGTMRVTEIQVDKNQNITYQTVITGSFIEFREVISQSYMDALDLSDLKHEFTWNAIKDSWEVRTQRWNAATSGYTYSPFVKGSGYVYGFMDYGHTFKQLEANSDINRIHISNFRPAIYAKEYFDRIFKQPSLSGYTYEIAGSADLTDRFNSLVIPNNAENVANQTTTVSVSATTTGTQSQNVGQSQYGATGDKTYMSRALLLQDLDTTGSPLISYYGSFNGEANTTFIINRTFTTGGYMKVKMSSFTNTFGTPVKLSLQLCSRGFISSSDPEFSNPGEWSIVASKDINVPANSGLASNTTLEMEIPEREFKENELLYLRIEVIGDAMTFEQILGVKVFYTLSESHFRLPKQAGSMLSFLTQYGDAVVPVAAQGVKQMDFIKSVMGMFNLYVYAEKSKSKHLIFKTYNDFYAYASPLNLSTNAVDWTFKLDRSASIRVRPNVHLPTKYLFTYKEDQDFMNKTYKTNWSQVYGTFEFNDAYGLSDQKKVELIFSPTPLVQYLGTKRVHPAIYQVDATSRKPIKSNIRILFYNGLKACSTYSVTKDAVVSGSLSTADIVSGVTTYAQVGNYWYQPGLFNMTPVEDLHFGTPKQVYFDMVPEVNTCPTAYDLYYITQTTDLTNLNVVYADVEVRLNEMDITNLDLRTPVFIDMGDIGHSYWKILEVQYDNNKTTSKVSLQKIAMP</sequence>
<dbReference type="RefSeq" id="WP_345254721.1">
    <property type="nucleotide sequence ID" value="NZ_BAABGY010000006.1"/>
</dbReference>
<keyword evidence="2" id="KW-1185">Reference proteome</keyword>
<organism evidence="1 2">
    <name type="scientific">Flaviaesturariibacter amylovorans</name>
    <dbReference type="NCBI Taxonomy" id="1084520"/>
    <lineage>
        <taxon>Bacteria</taxon>
        <taxon>Pseudomonadati</taxon>
        <taxon>Bacteroidota</taxon>
        <taxon>Chitinophagia</taxon>
        <taxon>Chitinophagales</taxon>
        <taxon>Chitinophagaceae</taxon>
        <taxon>Flaviaestuariibacter</taxon>
    </lineage>
</organism>
<protein>
    <submittedName>
        <fullName evidence="1">Uncharacterized protein</fullName>
    </submittedName>
</protein>
<reference evidence="2" key="1">
    <citation type="journal article" date="2019" name="Int. J. Syst. Evol. Microbiol.">
        <title>The Global Catalogue of Microorganisms (GCM) 10K type strain sequencing project: providing services to taxonomists for standard genome sequencing and annotation.</title>
        <authorList>
            <consortium name="The Broad Institute Genomics Platform"/>
            <consortium name="The Broad Institute Genome Sequencing Center for Infectious Disease"/>
            <person name="Wu L."/>
            <person name="Ma J."/>
        </authorList>
    </citation>
    <scope>NUCLEOTIDE SEQUENCE [LARGE SCALE GENOMIC DNA]</scope>
    <source>
        <strain evidence="2">JCM 17919</strain>
    </source>
</reference>